<keyword evidence="4" id="KW-1185">Reference proteome</keyword>
<name>A0ABU0B0N7_9FIRM</name>
<feature type="compositionally biased region" description="Acidic residues" evidence="1">
    <location>
        <begin position="823"/>
        <end position="835"/>
    </location>
</feature>
<feature type="region of interest" description="Disordered" evidence="1">
    <location>
        <begin position="817"/>
        <end position="839"/>
    </location>
</feature>
<dbReference type="Pfam" id="PF06634">
    <property type="entry name" value="DUF1156"/>
    <property type="match status" value="1"/>
</dbReference>
<sequence>MREYPKRLIEVDLPIKRISAHARREKSIRHGHISTLHIWWARRPLAACRAVICAALWPDPADPLCPDSFRETARTLMKKWADEHLGLLGEESYKRFIGFQKNPAKLGDNKELRKALLDFIADFANWDNSTKTEYLETSRALTRAAHEALGGVPGTRPLVVDPFAGGGSIPLEALRVGADAFASDLNPVAVLLNKVVLEYIPKYGQRLAEEVRKWGDWIKKEAEKELAEFYPKDPDGATPIAYLWARTITCEGPGCGAEIPLIRSLWLAKKGNRSVALRLIPNRKTKWVDIEIIENVKARDVGEGTVRRGSATCPVCGYTTPVASVRRQLKERRGGATDARLFCVVTTRPGQQGRFYRLPTERDLEAVRKAAAELERRKREHRGPLSLVPDETLPVMSGVFNAPIYGHETWGSLFTPRQALAVIILVCAMDTLHRKRTMRNNDTPMIQIRTCLALAIDRVIAQCNSLAWWQANGEFCVGTFGRQALPMLWDFCEINPYGAASGSFEGAIEWVAEVCEREQVLESDSADVGTNAHSQRFSAITNLLPDDAADAFITDPPYYNAVPYADLSDFFYVWLKRMIGDCYPDLFRNPLTPKEEEICEMAGWDQDRYPHKDGKWFEQKMTQAMAEGRRILNPAGIGVTVFAHKSTSGWEAMLQAMMDAGWTITASWPIDTERSVRMRAQNSAALASSIHLVCRPRENHDGTIQTEKVGDWRDVLQELPQRIRDWMPRLAKEGVVGADAIFACLGPALEIFSRYSRVEKASGEIVTLREYLEQVWAAVAREALNMIFEGADASGFEEDSRLTAMWLWTLSTGTNGNSNVESSADDDEESVDEENASGSKQFSGGYVLEYDAARKIAQGLGAHLEKLTSVVEIKGDKARLLPVSERARFLFGNKNEKQAIKKNKKQYKQLSLFDTISEAEEESSQGDKSTPKAGGTVLDRLHQSMLLFAAGRGEALKRFLVEDGIGRDQRFWRLAQALSALYPAHSDEKRWVDGVLARKKGLGF</sequence>
<dbReference type="InterPro" id="IPR029063">
    <property type="entry name" value="SAM-dependent_MTases_sf"/>
</dbReference>
<dbReference type="SUPFAM" id="SSF53335">
    <property type="entry name" value="S-adenosyl-L-methionine-dependent methyltransferases"/>
    <property type="match status" value="2"/>
</dbReference>
<gene>
    <name evidence="3" type="ORF">J2Z49_001401</name>
</gene>
<protein>
    <submittedName>
        <fullName evidence="3">Adenine-specific DNA methylase</fullName>
    </submittedName>
</protein>
<reference evidence="3 4" key="1">
    <citation type="submission" date="2023-07" db="EMBL/GenBank/DDBJ databases">
        <title>Genomic Encyclopedia of Type Strains, Phase IV (KMG-IV): sequencing the most valuable type-strain genomes for metagenomic binning, comparative biology and taxonomic classification.</title>
        <authorList>
            <person name="Goeker M."/>
        </authorList>
    </citation>
    <scope>NUCLEOTIDE SEQUENCE [LARGE SCALE GENOMIC DNA]</scope>
    <source>
        <strain evidence="3 4">DSM 12396</strain>
    </source>
</reference>
<organism evidence="3 4">
    <name type="scientific">Desulfofundulus luciae</name>
    <dbReference type="NCBI Taxonomy" id="74702"/>
    <lineage>
        <taxon>Bacteria</taxon>
        <taxon>Bacillati</taxon>
        <taxon>Bacillota</taxon>
        <taxon>Clostridia</taxon>
        <taxon>Eubacteriales</taxon>
        <taxon>Peptococcaceae</taxon>
        <taxon>Desulfofundulus</taxon>
    </lineage>
</organism>
<dbReference type="GO" id="GO:0008168">
    <property type="term" value="F:methyltransferase activity"/>
    <property type="evidence" value="ECO:0007669"/>
    <property type="project" value="UniProtKB-KW"/>
</dbReference>
<evidence type="ECO:0000256" key="1">
    <source>
        <dbReference type="SAM" id="MobiDB-lite"/>
    </source>
</evidence>
<dbReference type="Gene3D" id="3.40.50.150">
    <property type="entry name" value="Vaccinia Virus protein VP39"/>
    <property type="match status" value="2"/>
</dbReference>
<dbReference type="EMBL" id="JAUSUX010000009">
    <property type="protein sequence ID" value="MDQ0286287.1"/>
    <property type="molecule type" value="Genomic_DNA"/>
</dbReference>
<evidence type="ECO:0000313" key="3">
    <source>
        <dbReference type="EMBL" id="MDQ0286287.1"/>
    </source>
</evidence>
<proteinExistence type="predicted"/>
<dbReference type="GO" id="GO:0032259">
    <property type="term" value="P:methylation"/>
    <property type="evidence" value="ECO:0007669"/>
    <property type="project" value="UniProtKB-KW"/>
</dbReference>
<dbReference type="Proteomes" id="UP001225644">
    <property type="component" value="Unassembled WGS sequence"/>
</dbReference>
<evidence type="ECO:0000259" key="2">
    <source>
        <dbReference type="Pfam" id="PF06634"/>
    </source>
</evidence>
<keyword evidence="3" id="KW-0489">Methyltransferase</keyword>
<evidence type="ECO:0000313" key="4">
    <source>
        <dbReference type="Proteomes" id="UP001225644"/>
    </source>
</evidence>
<accession>A0ABU0B0N7</accession>
<dbReference type="RefSeq" id="WP_307401226.1">
    <property type="nucleotide sequence ID" value="NZ_JAUSUX010000009.1"/>
</dbReference>
<comment type="caution">
    <text evidence="3">The sequence shown here is derived from an EMBL/GenBank/DDBJ whole genome shotgun (WGS) entry which is preliminary data.</text>
</comment>
<dbReference type="InterPro" id="IPR009537">
    <property type="entry name" value="DUF1156"/>
</dbReference>
<feature type="domain" description="DUF1156" evidence="2">
    <location>
        <begin position="13"/>
        <end position="69"/>
    </location>
</feature>
<keyword evidence="3" id="KW-0808">Transferase</keyword>